<sequence>MIRDANKEKECVFCMRMVDNNEDFADCVFTDESTAQREGVLSTADIKSEALNEVAPYGGISIRGATELAVFPGEMRLNSQGYCKILERCFVRFKNSAHQAYGKLMRDNAPVHKSAYTTAKLDSWNVEVVDWPPESPDLNPIELRRRAQVGNVAQLRDAIFAFWKALTPNVWAKYTKGIPRRMERVIEQNGQNIKELSEFVFTDNRLSNIVHLIVII</sequence>
<gene>
    <name evidence="2" type="ORF">ANCDUO_02791</name>
</gene>
<evidence type="ECO:0000313" key="2">
    <source>
        <dbReference type="EMBL" id="KIH66881.1"/>
    </source>
</evidence>
<dbReference type="OrthoDB" id="5854164at2759"/>
<dbReference type="InterPro" id="IPR036397">
    <property type="entry name" value="RNaseH_sf"/>
</dbReference>
<dbReference type="InterPro" id="IPR038717">
    <property type="entry name" value="Tc1-like_DDE_dom"/>
</dbReference>
<proteinExistence type="predicted"/>
<name>A0A0C2HBM8_9BILA</name>
<keyword evidence="3" id="KW-1185">Reference proteome</keyword>
<dbReference type="Proteomes" id="UP000054047">
    <property type="component" value="Unassembled WGS sequence"/>
</dbReference>
<dbReference type="EMBL" id="KN726925">
    <property type="protein sequence ID" value="KIH66881.1"/>
    <property type="molecule type" value="Genomic_DNA"/>
</dbReference>
<organism evidence="2 3">
    <name type="scientific">Ancylostoma duodenale</name>
    <dbReference type="NCBI Taxonomy" id="51022"/>
    <lineage>
        <taxon>Eukaryota</taxon>
        <taxon>Metazoa</taxon>
        <taxon>Ecdysozoa</taxon>
        <taxon>Nematoda</taxon>
        <taxon>Chromadorea</taxon>
        <taxon>Rhabditida</taxon>
        <taxon>Rhabditina</taxon>
        <taxon>Rhabditomorpha</taxon>
        <taxon>Strongyloidea</taxon>
        <taxon>Ancylostomatidae</taxon>
        <taxon>Ancylostomatinae</taxon>
        <taxon>Ancylostoma</taxon>
    </lineage>
</organism>
<dbReference type="Gene3D" id="3.30.420.10">
    <property type="entry name" value="Ribonuclease H-like superfamily/Ribonuclease H"/>
    <property type="match status" value="1"/>
</dbReference>
<dbReference type="AlphaFoldDB" id="A0A0C2HBM8"/>
<reference evidence="2 3" key="1">
    <citation type="submission" date="2013-12" db="EMBL/GenBank/DDBJ databases">
        <title>Draft genome of the parsitic nematode Ancylostoma duodenale.</title>
        <authorList>
            <person name="Mitreva M."/>
        </authorList>
    </citation>
    <scope>NUCLEOTIDE SEQUENCE [LARGE SCALE GENOMIC DNA]</scope>
    <source>
        <strain evidence="2 3">Zhejiang</strain>
    </source>
</reference>
<evidence type="ECO:0000259" key="1">
    <source>
        <dbReference type="Pfam" id="PF13358"/>
    </source>
</evidence>
<protein>
    <recommendedName>
        <fullName evidence="1">Tc1-like transposase DDE domain-containing protein</fullName>
    </recommendedName>
</protein>
<evidence type="ECO:0000313" key="3">
    <source>
        <dbReference type="Proteomes" id="UP000054047"/>
    </source>
</evidence>
<accession>A0A0C2HBM8</accession>
<dbReference type="GO" id="GO:0003676">
    <property type="term" value="F:nucleic acid binding"/>
    <property type="evidence" value="ECO:0007669"/>
    <property type="project" value="InterPro"/>
</dbReference>
<feature type="domain" description="Tc1-like transposase DDE" evidence="1">
    <location>
        <begin position="78"/>
        <end position="143"/>
    </location>
</feature>
<dbReference type="Pfam" id="PF13358">
    <property type="entry name" value="DDE_3"/>
    <property type="match status" value="1"/>
</dbReference>